<dbReference type="HOGENOM" id="CLU_1505066_0_0_1"/>
<evidence type="ECO:0000313" key="2">
    <source>
        <dbReference type="EnsemblMetazoa" id="HelroP169177"/>
    </source>
</evidence>
<dbReference type="CTD" id="20202689"/>
<dbReference type="OrthoDB" id="7553636at2759"/>
<keyword evidence="3" id="KW-1185">Reference proteome</keyword>
<reference evidence="3" key="1">
    <citation type="submission" date="2012-12" db="EMBL/GenBank/DDBJ databases">
        <authorList>
            <person name="Hellsten U."/>
            <person name="Grimwood J."/>
            <person name="Chapman J.A."/>
            <person name="Shapiro H."/>
            <person name="Aerts A."/>
            <person name="Otillar R.P."/>
            <person name="Terry A.Y."/>
            <person name="Boore J.L."/>
            <person name="Simakov O."/>
            <person name="Marletaz F."/>
            <person name="Cho S.-J."/>
            <person name="Edsinger-Gonzales E."/>
            <person name="Havlak P."/>
            <person name="Kuo D.-H."/>
            <person name="Larsson T."/>
            <person name="Lv J."/>
            <person name="Arendt D."/>
            <person name="Savage R."/>
            <person name="Osoegawa K."/>
            <person name="de Jong P."/>
            <person name="Lindberg D.R."/>
            <person name="Seaver E.C."/>
            <person name="Weisblat D.A."/>
            <person name="Putnam N.H."/>
            <person name="Grigoriev I.V."/>
            <person name="Rokhsar D.S."/>
        </authorList>
    </citation>
    <scope>NUCLEOTIDE SEQUENCE</scope>
</reference>
<dbReference type="EMBL" id="KB096080">
    <property type="protein sequence ID" value="ESO08362.1"/>
    <property type="molecule type" value="Genomic_DNA"/>
</dbReference>
<dbReference type="RefSeq" id="XP_009013292.1">
    <property type="nucleotide sequence ID" value="XM_009015044.1"/>
</dbReference>
<reference evidence="2" key="3">
    <citation type="submission" date="2015-06" db="UniProtKB">
        <authorList>
            <consortium name="EnsemblMetazoa"/>
        </authorList>
    </citation>
    <scope>IDENTIFICATION</scope>
</reference>
<name>T1F1I9_HELRO</name>
<protein>
    <submittedName>
        <fullName evidence="1 2">Uncharacterized protein</fullName>
    </submittedName>
</protein>
<dbReference type="AlphaFoldDB" id="T1F1I9"/>
<dbReference type="KEGG" id="hro:HELRODRAFT_169177"/>
<dbReference type="EnsemblMetazoa" id="HelroT169177">
    <property type="protein sequence ID" value="HelroP169177"/>
    <property type="gene ID" value="HelroG169177"/>
</dbReference>
<dbReference type="Proteomes" id="UP000015101">
    <property type="component" value="Unassembled WGS sequence"/>
</dbReference>
<evidence type="ECO:0000313" key="1">
    <source>
        <dbReference type="EMBL" id="ESO08362.1"/>
    </source>
</evidence>
<dbReference type="EMBL" id="AMQM01003207">
    <property type="status" value="NOT_ANNOTATED_CDS"/>
    <property type="molecule type" value="Genomic_DNA"/>
</dbReference>
<reference evidence="1 3" key="2">
    <citation type="journal article" date="2013" name="Nature">
        <title>Insights into bilaterian evolution from three spiralian genomes.</title>
        <authorList>
            <person name="Simakov O."/>
            <person name="Marletaz F."/>
            <person name="Cho S.J."/>
            <person name="Edsinger-Gonzales E."/>
            <person name="Havlak P."/>
            <person name="Hellsten U."/>
            <person name="Kuo D.H."/>
            <person name="Larsson T."/>
            <person name="Lv J."/>
            <person name="Arendt D."/>
            <person name="Savage R."/>
            <person name="Osoegawa K."/>
            <person name="de Jong P."/>
            <person name="Grimwood J."/>
            <person name="Chapman J.A."/>
            <person name="Shapiro H."/>
            <person name="Aerts A."/>
            <person name="Otillar R.P."/>
            <person name="Terry A.Y."/>
            <person name="Boore J.L."/>
            <person name="Grigoriev I.V."/>
            <person name="Lindberg D.R."/>
            <person name="Seaver E.C."/>
            <person name="Weisblat D.A."/>
            <person name="Putnam N.H."/>
            <person name="Rokhsar D.S."/>
        </authorList>
    </citation>
    <scope>NUCLEOTIDE SEQUENCE</scope>
</reference>
<sequence>MYLVYLDNDINGGFIADRNKMCITASLIDRKDVNNNYCNMHLSNPSGHSTPFKLNRKISLALRANKIKKKPRRLPMARGTKKRKCGVTRKEITQGLRAKTLLYNLRRRKKTCQMKLPRNWKNRYKRYSAKRPPQIGFDHKLIMAKLKLRLKKGDKASGKLYLNTEKLENPMIKKTDMKN</sequence>
<organism evidence="2 3">
    <name type="scientific">Helobdella robusta</name>
    <name type="common">Californian leech</name>
    <dbReference type="NCBI Taxonomy" id="6412"/>
    <lineage>
        <taxon>Eukaryota</taxon>
        <taxon>Metazoa</taxon>
        <taxon>Spiralia</taxon>
        <taxon>Lophotrochozoa</taxon>
        <taxon>Annelida</taxon>
        <taxon>Clitellata</taxon>
        <taxon>Hirudinea</taxon>
        <taxon>Rhynchobdellida</taxon>
        <taxon>Glossiphoniidae</taxon>
        <taxon>Helobdella</taxon>
    </lineage>
</organism>
<gene>
    <name evidence="2" type="primary">20202689</name>
    <name evidence="1" type="ORF">HELRODRAFT_169177</name>
</gene>
<proteinExistence type="predicted"/>
<dbReference type="GeneID" id="20202689"/>
<evidence type="ECO:0000313" key="3">
    <source>
        <dbReference type="Proteomes" id="UP000015101"/>
    </source>
</evidence>
<accession>T1F1I9</accession>
<dbReference type="InParanoid" id="T1F1I9"/>